<evidence type="ECO:0000256" key="1">
    <source>
        <dbReference type="ARBA" id="ARBA00005912"/>
    </source>
</evidence>
<evidence type="ECO:0000313" key="7">
    <source>
        <dbReference type="Proteomes" id="UP000034837"/>
    </source>
</evidence>
<evidence type="ECO:0000313" key="6">
    <source>
        <dbReference type="EMBL" id="KKS56959.1"/>
    </source>
</evidence>
<dbReference type="InterPro" id="IPR036191">
    <property type="entry name" value="RRF_sf"/>
</dbReference>
<dbReference type="PATRIC" id="fig|1619039.3.peg.610"/>
<dbReference type="Proteomes" id="UP000034837">
    <property type="component" value="Unassembled WGS sequence"/>
</dbReference>
<evidence type="ECO:0000256" key="4">
    <source>
        <dbReference type="SAM" id="Coils"/>
    </source>
</evidence>
<evidence type="ECO:0000259" key="5">
    <source>
        <dbReference type="Pfam" id="PF01765"/>
    </source>
</evidence>
<keyword evidence="3" id="KW-0963">Cytoplasm</keyword>
<comment type="function">
    <text evidence="3">Responsible for the release of ribosomes from messenger RNA at the termination of protein biosynthesis. May increase the efficiency of translation by recycling ribosomes from one round of translation to another.</text>
</comment>
<dbReference type="FunFam" id="3.30.1360.40:FF:000001">
    <property type="entry name" value="Ribosome-recycling factor"/>
    <property type="match status" value="1"/>
</dbReference>
<dbReference type="PANTHER" id="PTHR20982">
    <property type="entry name" value="RIBOSOME RECYCLING FACTOR"/>
    <property type="match status" value="1"/>
</dbReference>
<protein>
    <recommendedName>
        <fullName evidence="3">Ribosome-recycling factor</fullName>
        <shortName evidence="3">RRF</shortName>
    </recommendedName>
    <alternativeName>
        <fullName evidence="3">Ribosome-releasing factor</fullName>
    </alternativeName>
</protein>
<accession>A0A0G1A7P8</accession>
<feature type="domain" description="Ribosome recycling factor" evidence="5">
    <location>
        <begin position="18"/>
        <end position="181"/>
    </location>
</feature>
<dbReference type="GO" id="GO:0005737">
    <property type="term" value="C:cytoplasm"/>
    <property type="evidence" value="ECO:0007669"/>
    <property type="project" value="UniProtKB-SubCell"/>
</dbReference>
<sequence>MLTIENFLPEFKKIQEHLKEELSHLRTGRANSAILDSVLVESYGTKMNLKGVASIAVPDPKTITIEPWDKTMLKEIEKAILVSNIGLNPVNDGKMVRLVMPPMTEEFRKELLKVVNQKLEASRISLRQLRDKIRDEISEQEKSKLLSEDQRFALQEKLEKTMKEQNDFLKQLADEKEKEVMTI</sequence>
<dbReference type="Pfam" id="PF01765">
    <property type="entry name" value="RRF"/>
    <property type="match status" value="1"/>
</dbReference>
<organism evidence="6 7">
    <name type="scientific">Candidatus Magasanikbacteria bacterium GW2011_GWA2_42_32</name>
    <dbReference type="NCBI Taxonomy" id="1619039"/>
    <lineage>
        <taxon>Bacteria</taxon>
        <taxon>Candidatus Magasanikiibacteriota</taxon>
    </lineage>
</organism>
<comment type="similarity">
    <text evidence="1 3">Belongs to the RRF family.</text>
</comment>
<evidence type="ECO:0000256" key="2">
    <source>
        <dbReference type="ARBA" id="ARBA00022917"/>
    </source>
</evidence>
<dbReference type="InterPro" id="IPR023584">
    <property type="entry name" value="Ribosome_recyc_fac_dom"/>
</dbReference>
<dbReference type="Gene3D" id="3.30.1360.40">
    <property type="match status" value="1"/>
</dbReference>
<evidence type="ECO:0000256" key="3">
    <source>
        <dbReference type="HAMAP-Rule" id="MF_00040"/>
    </source>
</evidence>
<name>A0A0G1A7P8_9BACT</name>
<dbReference type="Gene3D" id="1.10.132.20">
    <property type="entry name" value="Ribosome-recycling factor"/>
    <property type="match status" value="1"/>
</dbReference>
<comment type="subcellular location">
    <subcellularLocation>
        <location evidence="3">Cytoplasm</location>
    </subcellularLocation>
</comment>
<dbReference type="SUPFAM" id="SSF55194">
    <property type="entry name" value="Ribosome recycling factor, RRF"/>
    <property type="match status" value="1"/>
</dbReference>
<keyword evidence="4" id="KW-0175">Coiled coil</keyword>
<dbReference type="EMBL" id="LCDO01000004">
    <property type="protein sequence ID" value="KKS56959.1"/>
    <property type="molecule type" value="Genomic_DNA"/>
</dbReference>
<dbReference type="InterPro" id="IPR002661">
    <property type="entry name" value="Ribosome_recyc_fac"/>
</dbReference>
<gene>
    <name evidence="3" type="primary">frr</name>
    <name evidence="6" type="ORF">UV20_C0004G0055</name>
</gene>
<dbReference type="AlphaFoldDB" id="A0A0G1A7P8"/>
<dbReference type="NCBIfam" id="TIGR00496">
    <property type="entry name" value="frr"/>
    <property type="match status" value="1"/>
</dbReference>
<dbReference type="HAMAP" id="MF_00040">
    <property type="entry name" value="RRF"/>
    <property type="match status" value="1"/>
</dbReference>
<comment type="caution">
    <text evidence="6">The sequence shown here is derived from an EMBL/GenBank/DDBJ whole genome shotgun (WGS) entry which is preliminary data.</text>
</comment>
<keyword evidence="2 3" id="KW-0648">Protein biosynthesis</keyword>
<dbReference type="GO" id="GO:0043023">
    <property type="term" value="F:ribosomal large subunit binding"/>
    <property type="evidence" value="ECO:0007669"/>
    <property type="project" value="TreeGrafter"/>
</dbReference>
<feature type="coiled-coil region" evidence="4">
    <location>
        <begin position="112"/>
        <end position="179"/>
    </location>
</feature>
<reference evidence="6 7" key="1">
    <citation type="journal article" date="2015" name="Nature">
        <title>rRNA introns, odd ribosomes, and small enigmatic genomes across a large radiation of phyla.</title>
        <authorList>
            <person name="Brown C.T."/>
            <person name="Hug L.A."/>
            <person name="Thomas B.C."/>
            <person name="Sharon I."/>
            <person name="Castelle C.J."/>
            <person name="Singh A."/>
            <person name="Wilkins M.J."/>
            <person name="Williams K.H."/>
            <person name="Banfield J.F."/>
        </authorList>
    </citation>
    <scope>NUCLEOTIDE SEQUENCE [LARGE SCALE GENOMIC DNA]</scope>
</reference>
<dbReference type="GO" id="GO:0006415">
    <property type="term" value="P:translational termination"/>
    <property type="evidence" value="ECO:0007669"/>
    <property type="project" value="UniProtKB-UniRule"/>
</dbReference>
<proteinExistence type="inferred from homology"/>
<dbReference type="PANTHER" id="PTHR20982:SF3">
    <property type="entry name" value="MITOCHONDRIAL RIBOSOME RECYCLING FACTOR PSEUDO 1"/>
    <property type="match status" value="1"/>
</dbReference>